<organism evidence="1 2">
    <name type="scientific">Henosepilachna vigintioctopunctata</name>
    <dbReference type="NCBI Taxonomy" id="420089"/>
    <lineage>
        <taxon>Eukaryota</taxon>
        <taxon>Metazoa</taxon>
        <taxon>Ecdysozoa</taxon>
        <taxon>Arthropoda</taxon>
        <taxon>Hexapoda</taxon>
        <taxon>Insecta</taxon>
        <taxon>Pterygota</taxon>
        <taxon>Neoptera</taxon>
        <taxon>Endopterygota</taxon>
        <taxon>Coleoptera</taxon>
        <taxon>Polyphaga</taxon>
        <taxon>Cucujiformia</taxon>
        <taxon>Coccinelloidea</taxon>
        <taxon>Coccinellidae</taxon>
        <taxon>Epilachninae</taxon>
        <taxon>Epilachnini</taxon>
        <taxon>Henosepilachna</taxon>
    </lineage>
</organism>
<sequence length="152" mass="17409">MTKHNGTARNFHPSSEDVHLVYTEIADHRFQFPSIMILCIVSNSTRIKAGTETRALDAVTGENRTCRRQNRLKPLFDDNPLRLPDTFTFANLPERKPNNLLWKCRDLDGDGIGTVVGLAWKVIGILFETVIEQECEHFDIELKVTSNYYEIS</sequence>
<gene>
    <name evidence="1" type="ORF">WA026_009383</name>
</gene>
<name>A0AAW1U3S9_9CUCU</name>
<accession>A0AAW1U3S9</accession>
<protein>
    <submittedName>
        <fullName evidence="1">Uncharacterized protein</fullName>
    </submittedName>
</protein>
<keyword evidence="2" id="KW-1185">Reference proteome</keyword>
<evidence type="ECO:0000313" key="1">
    <source>
        <dbReference type="EMBL" id="KAK9875580.1"/>
    </source>
</evidence>
<proteinExistence type="predicted"/>
<dbReference type="Proteomes" id="UP001431783">
    <property type="component" value="Unassembled WGS sequence"/>
</dbReference>
<comment type="caution">
    <text evidence="1">The sequence shown here is derived from an EMBL/GenBank/DDBJ whole genome shotgun (WGS) entry which is preliminary data.</text>
</comment>
<evidence type="ECO:0000313" key="2">
    <source>
        <dbReference type="Proteomes" id="UP001431783"/>
    </source>
</evidence>
<reference evidence="1 2" key="1">
    <citation type="submission" date="2023-03" db="EMBL/GenBank/DDBJ databases">
        <title>Genome insight into feeding habits of ladybird beetles.</title>
        <authorList>
            <person name="Li H.-S."/>
            <person name="Huang Y.-H."/>
            <person name="Pang H."/>
        </authorList>
    </citation>
    <scope>NUCLEOTIDE SEQUENCE [LARGE SCALE GENOMIC DNA]</scope>
    <source>
        <strain evidence="1">SYSU_2023b</strain>
        <tissue evidence="1">Whole body</tissue>
    </source>
</reference>
<dbReference type="AlphaFoldDB" id="A0AAW1U3S9"/>
<dbReference type="EMBL" id="JARQZJ010000034">
    <property type="protein sequence ID" value="KAK9875580.1"/>
    <property type="molecule type" value="Genomic_DNA"/>
</dbReference>